<dbReference type="AlphaFoldDB" id="A0A192A2S3"/>
<reference evidence="4" key="1">
    <citation type="submission" date="2016-06" db="EMBL/GenBank/DDBJ databases">
        <authorList>
            <person name="Xu Y."/>
            <person name="Nagy A."/>
            <person name="Yan X."/>
            <person name="Kim S.W."/>
            <person name="Haley B."/>
            <person name="Liu N.T."/>
            <person name="Nou X."/>
        </authorList>
    </citation>
    <scope>NUCLEOTIDE SEQUENCE [LARGE SCALE GENOMIC DNA]</scope>
    <source>
        <strain evidence="4">ATCC 49129</strain>
    </source>
</reference>
<evidence type="ECO:0000313" key="4">
    <source>
        <dbReference type="Proteomes" id="UP000078572"/>
    </source>
</evidence>
<organism evidence="3 4">
    <name type="scientific">Ralstonia insidiosa</name>
    <dbReference type="NCBI Taxonomy" id="190721"/>
    <lineage>
        <taxon>Bacteria</taxon>
        <taxon>Pseudomonadati</taxon>
        <taxon>Pseudomonadota</taxon>
        <taxon>Betaproteobacteria</taxon>
        <taxon>Burkholderiales</taxon>
        <taxon>Burkholderiaceae</taxon>
        <taxon>Ralstonia</taxon>
    </lineage>
</organism>
<name>A0A192A2S3_9RALS</name>
<dbReference type="STRING" id="190721.ACS15_3920"/>
<dbReference type="EMBL" id="CP016023">
    <property type="protein sequence ID" value="ANJ74592.1"/>
    <property type="molecule type" value="Genomic_DNA"/>
</dbReference>
<feature type="compositionally biased region" description="Low complexity" evidence="1">
    <location>
        <begin position="32"/>
        <end position="44"/>
    </location>
</feature>
<feature type="signal peptide" evidence="2">
    <location>
        <begin position="1"/>
        <end position="28"/>
    </location>
</feature>
<sequence length="196" mass="20612">MRWQFKAGAILAAAILVFAGVRLFSADAADAQPVDPPRQAAAATPPSPAPAPAGTPPPQAAPAYKPPPPPERSLPPRFTDYLAREYPNSTATRQALTQIAYGWSEAVNDVRGPHDAKLAGNDIARGIACALGPGVLARTGVDQQTMLDRIKNARAVMLDNDSDTMAYLRFQSLAGGQYFDDPGAASCSFDPATLPN</sequence>
<keyword evidence="4" id="KW-1185">Reference proteome</keyword>
<proteinExistence type="predicted"/>
<protein>
    <submittedName>
        <fullName evidence="3">Uncharacterized protein</fullName>
    </submittedName>
</protein>
<evidence type="ECO:0000256" key="1">
    <source>
        <dbReference type="SAM" id="MobiDB-lite"/>
    </source>
</evidence>
<gene>
    <name evidence="3" type="ORF">A9Y76_18540</name>
</gene>
<feature type="region of interest" description="Disordered" evidence="1">
    <location>
        <begin position="32"/>
        <end position="77"/>
    </location>
</feature>
<dbReference type="OrthoDB" id="9034405at2"/>
<evidence type="ECO:0000256" key="2">
    <source>
        <dbReference type="SAM" id="SignalP"/>
    </source>
</evidence>
<feature type="chain" id="PRO_5043982932" evidence="2">
    <location>
        <begin position="29"/>
        <end position="196"/>
    </location>
</feature>
<dbReference type="Proteomes" id="UP000078572">
    <property type="component" value="Chromosome 2"/>
</dbReference>
<keyword evidence="2" id="KW-0732">Signal</keyword>
<evidence type="ECO:0000313" key="3">
    <source>
        <dbReference type="EMBL" id="ANJ74592.1"/>
    </source>
</evidence>
<accession>A0A192A2S3</accession>
<dbReference type="GeneID" id="61528029"/>
<feature type="compositionally biased region" description="Pro residues" evidence="1">
    <location>
        <begin position="45"/>
        <end position="73"/>
    </location>
</feature>
<dbReference type="RefSeq" id="WP_064806569.1">
    <property type="nucleotide sequence ID" value="NZ_CP016023.1"/>
</dbReference>